<dbReference type="GO" id="GO:0006325">
    <property type="term" value="P:chromatin organization"/>
    <property type="evidence" value="ECO:0007669"/>
    <property type="project" value="UniProtKB-KW"/>
</dbReference>
<dbReference type="PANTHER" id="PTHR22970:SF14">
    <property type="entry name" value="AT-RICH INTERACTIVE DOMAIN-CONTAINING PROTEIN 2"/>
    <property type="match status" value="1"/>
</dbReference>
<dbReference type="STRING" id="77020.A0A0M8MM13"/>
<gene>
    <name evidence="6" type="ORF">Malapachy_2335</name>
</gene>
<dbReference type="InterPro" id="IPR016024">
    <property type="entry name" value="ARM-type_fold"/>
</dbReference>
<evidence type="ECO:0000313" key="6">
    <source>
        <dbReference type="EMBL" id="KOS15206.1"/>
    </source>
</evidence>
<dbReference type="GeneID" id="28728702"/>
<dbReference type="AlphaFoldDB" id="A0A0M8MM13"/>
<dbReference type="SUPFAM" id="SSF48371">
    <property type="entry name" value="ARM repeat"/>
    <property type="match status" value="1"/>
</dbReference>
<keyword evidence="3" id="KW-0804">Transcription</keyword>
<reference evidence="6 7" key="1">
    <citation type="submission" date="2015-07" db="EMBL/GenBank/DDBJ databases">
        <title>Draft Genome Sequence of Malassezia furfur CBS1878 and Malassezia pachydermatis CBS1879.</title>
        <authorList>
            <person name="Triana S."/>
            <person name="Ohm R."/>
            <person name="Gonzalez A."/>
            <person name="DeCock H."/>
            <person name="Restrepo S."/>
            <person name="Celis A."/>
        </authorList>
    </citation>
    <scope>NUCLEOTIDE SEQUENCE [LARGE SCALE GENOMIC DNA]</scope>
    <source>
        <strain evidence="6 7">CBS 1879</strain>
    </source>
</reference>
<evidence type="ECO:0000256" key="1">
    <source>
        <dbReference type="ARBA" id="ARBA00022853"/>
    </source>
</evidence>
<keyword evidence="7" id="KW-1185">Reference proteome</keyword>
<organism evidence="6 7">
    <name type="scientific">Malassezia pachydermatis</name>
    <dbReference type="NCBI Taxonomy" id="77020"/>
    <lineage>
        <taxon>Eukaryota</taxon>
        <taxon>Fungi</taxon>
        <taxon>Dikarya</taxon>
        <taxon>Basidiomycota</taxon>
        <taxon>Ustilaginomycotina</taxon>
        <taxon>Malasseziomycetes</taxon>
        <taxon>Malasseziales</taxon>
        <taxon>Malasseziaceae</taxon>
        <taxon>Malassezia</taxon>
    </lineage>
</organism>
<dbReference type="PANTHER" id="PTHR22970">
    <property type="entry name" value="AT-RICH INTERACTIVE DOMAIN-CONTAINING PROTEIN 2"/>
    <property type="match status" value="1"/>
</dbReference>
<comment type="caution">
    <text evidence="6">The sequence shown here is derived from an EMBL/GenBank/DDBJ whole genome shotgun (WGS) entry which is preliminary data.</text>
</comment>
<proteinExistence type="predicted"/>
<dbReference type="RefSeq" id="XP_017992838.1">
    <property type="nucleotide sequence ID" value="XM_018136827.1"/>
</dbReference>
<name>A0A0M8MM13_9BASI</name>
<dbReference type="GO" id="GO:0016586">
    <property type="term" value="C:RSC-type complex"/>
    <property type="evidence" value="ECO:0007669"/>
    <property type="project" value="TreeGrafter"/>
</dbReference>
<sequence>MAAPGPAVRTLRAVQPLTQGPSPVEDPYLEGGALNRYYLSLRSGIPSQVDWALSRLTVYTYDMAEKFLLSQFPGMADALAEYVRRWCAAKRGLPRSAWDQMQRGELLNGYRIDQGIGYGDDGSQGLALASVRLTASSSKARRLRDHVAFQPHVYAQDAALERRAADAMLILRNLSLTPENVAFLAQVPGILELIWHTVSLDDVDECVDIPLHMLEILECVAPHMMVSDWVREKFVQAAAVDGPKYLEDRIFARLYEYVQTTDDRAYLLGALRCLRALASHPSNASALAEVDPTLQPTSLQLMSRCLMLLPLTQDPELLEASLDLLYQLVAIGDNALALGLQLTAPRTHAVVQFLTRNLSLGKSVWERDTPLTANATAWWAPDIPNMARIKQRREMELRERMTAEERARWKVLPADVQATITAMPEPQRGIEWMKTLFEPDAQGEVTQMDFWIAYRDQFTPAAQAGAAPLQPAANLIRNVSQAFPGASAMVIQGVQGAQPRFVIRGIAPRLRYTPTPQCPWPGSAPTTTWAEVRTQLEAMVAQTTDGVCRCVGCPFVATEEEEEARRATLRRHVLTHLPPPREPADRAPSAAMAMSTQEHPGVISFDVERTPSVPTALPGEPPSPCGVAFLSLLVLRFVTRAAADVLRRHGYGCPNYTYGGAMEPVRAASERGELFGFPMAPLAGGDSATSKADGASDQDERWTNAAIQIMEAVAGVEEELMAISLRNDILCRLANDTLIAIRPHIAPASAAATEDM</sequence>
<dbReference type="InterPro" id="IPR003150">
    <property type="entry name" value="DNA-bd_RFX"/>
</dbReference>
<dbReference type="GO" id="GO:0006355">
    <property type="term" value="P:regulation of DNA-templated transcription"/>
    <property type="evidence" value="ECO:0007669"/>
    <property type="project" value="InterPro"/>
</dbReference>
<keyword evidence="4" id="KW-0539">Nucleus</keyword>
<dbReference type="GO" id="GO:0003677">
    <property type="term" value="F:DNA binding"/>
    <property type="evidence" value="ECO:0007669"/>
    <property type="project" value="InterPro"/>
</dbReference>
<dbReference type="VEuPathDB" id="FungiDB:Malapachy_2335"/>
<keyword evidence="2" id="KW-0805">Transcription regulation</keyword>
<dbReference type="OrthoDB" id="338531at2759"/>
<accession>A0A0M8MM13</accession>
<feature type="domain" description="RFX-type winged-helix" evidence="5">
    <location>
        <begin position="429"/>
        <end position="510"/>
    </location>
</feature>
<evidence type="ECO:0000256" key="4">
    <source>
        <dbReference type="ARBA" id="ARBA00023242"/>
    </source>
</evidence>
<keyword evidence="1" id="KW-0156">Chromatin regulator</keyword>
<protein>
    <submittedName>
        <fullName evidence="6">Chromatin structure-remodeling complex subunit rsc9</fullName>
    </submittedName>
</protein>
<evidence type="ECO:0000256" key="2">
    <source>
        <dbReference type="ARBA" id="ARBA00023015"/>
    </source>
</evidence>
<evidence type="ECO:0000259" key="5">
    <source>
        <dbReference type="PROSITE" id="PS51526"/>
    </source>
</evidence>
<evidence type="ECO:0000313" key="7">
    <source>
        <dbReference type="Proteomes" id="UP000037751"/>
    </source>
</evidence>
<dbReference type="InterPro" id="IPR052406">
    <property type="entry name" value="Chromatin_Remodeling_Comp"/>
</dbReference>
<dbReference type="EMBL" id="LGAV01000002">
    <property type="protein sequence ID" value="KOS15206.1"/>
    <property type="molecule type" value="Genomic_DNA"/>
</dbReference>
<evidence type="ECO:0000256" key="3">
    <source>
        <dbReference type="ARBA" id="ARBA00023163"/>
    </source>
</evidence>
<dbReference type="PROSITE" id="PS51526">
    <property type="entry name" value="RFX_DBD"/>
    <property type="match status" value="1"/>
</dbReference>
<dbReference type="Proteomes" id="UP000037751">
    <property type="component" value="Unassembled WGS sequence"/>
</dbReference>